<evidence type="ECO:0008006" key="4">
    <source>
        <dbReference type="Google" id="ProtNLM"/>
    </source>
</evidence>
<dbReference type="Proteomes" id="UP000640583">
    <property type="component" value="Unassembled WGS sequence"/>
</dbReference>
<organism evidence="2 3">
    <name type="scientific">Halocynthiibacter styelae</name>
    <dbReference type="NCBI Taxonomy" id="2761955"/>
    <lineage>
        <taxon>Bacteria</taxon>
        <taxon>Pseudomonadati</taxon>
        <taxon>Pseudomonadota</taxon>
        <taxon>Alphaproteobacteria</taxon>
        <taxon>Rhodobacterales</taxon>
        <taxon>Paracoccaceae</taxon>
        <taxon>Halocynthiibacter</taxon>
    </lineage>
</organism>
<feature type="signal peptide" evidence="1">
    <location>
        <begin position="1"/>
        <end position="20"/>
    </location>
</feature>
<sequence length="356" mass="37211">MNKLMSTAALLALTASGAVAGGIDRSNHAIGILFEEGNYVELSFGNVSPSVSSVAGGMSDATSSYQQLGVGVKMDVNERVSLAFIYEQPIGAEIQYNDGAFQGGRADVSSNGFMFLGRYKMDGGFSVHGGLRAQSAGGSIVSRPSNTPLQPTFLEADADLAFAGVVGVAYEKPEIALRVALTYFSGIKNSFTGREIQIDGSGNPIAAPVATAFDVDFPQSVNLDFQTGIAQDTLLFGSIRWADWEGVELTTPGGGNYIDFDQTTISYNLGIGRRLNENWSVAASIGYESGDGTGSTLGPTSGYRSLGLGATWTEGNTKVSMGVRYVELGDATASALNVPFTDNSAWGAGVKVGWSF</sequence>
<accession>A0A8J7LTS4</accession>
<evidence type="ECO:0000313" key="2">
    <source>
        <dbReference type="EMBL" id="MBI1492142.1"/>
    </source>
</evidence>
<protein>
    <recommendedName>
        <fullName evidence="4">Transporter</fullName>
    </recommendedName>
</protein>
<keyword evidence="3" id="KW-1185">Reference proteome</keyword>
<name>A0A8J7LTS4_9RHOB</name>
<dbReference type="AlphaFoldDB" id="A0A8J7LTS4"/>
<feature type="chain" id="PRO_5035177819" description="Transporter" evidence="1">
    <location>
        <begin position="21"/>
        <end position="356"/>
    </location>
</feature>
<comment type="caution">
    <text evidence="2">The sequence shown here is derived from an EMBL/GenBank/DDBJ whole genome shotgun (WGS) entry which is preliminary data.</text>
</comment>
<dbReference type="SUPFAM" id="SSF56935">
    <property type="entry name" value="Porins"/>
    <property type="match status" value="1"/>
</dbReference>
<dbReference type="Gene3D" id="2.40.160.60">
    <property type="entry name" value="Outer membrane protein transport protein (OMPP1/FadL/TodX)"/>
    <property type="match status" value="1"/>
</dbReference>
<evidence type="ECO:0000256" key="1">
    <source>
        <dbReference type="SAM" id="SignalP"/>
    </source>
</evidence>
<keyword evidence="1" id="KW-0732">Signal</keyword>
<dbReference type="RefSeq" id="WP_228847103.1">
    <property type="nucleotide sequence ID" value="NZ_JADCKQ010000001.1"/>
</dbReference>
<gene>
    <name evidence="2" type="ORF">H1D41_00675</name>
</gene>
<proteinExistence type="predicted"/>
<dbReference type="EMBL" id="JADCKQ010000001">
    <property type="protein sequence ID" value="MBI1492142.1"/>
    <property type="molecule type" value="Genomic_DNA"/>
</dbReference>
<evidence type="ECO:0000313" key="3">
    <source>
        <dbReference type="Proteomes" id="UP000640583"/>
    </source>
</evidence>
<reference evidence="2" key="1">
    <citation type="submission" date="2020-10" db="EMBL/GenBank/DDBJ databases">
        <title>Paenihalocynthiibacter styelae gen. nov., sp. nov., isolated from stalked sea squirt Styela clava.</title>
        <authorList>
            <person name="Kim Y.-O."/>
            <person name="Yoon J.-H."/>
        </authorList>
    </citation>
    <scope>NUCLEOTIDE SEQUENCE</scope>
    <source>
        <strain evidence="2">MYP1-1</strain>
    </source>
</reference>